<dbReference type="InterPro" id="IPR001507">
    <property type="entry name" value="ZP_dom"/>
</dbReference>
<evidence type="ECO:0000313" key="11">
    <source>
        <dbReference type="WBParaSite" id="GPUH_0000160801-mRNA-1"/>
    </source>
</evidence>
<evidence type="ECO:0000313" key="9">
    <source>
        <dbReference type="EMBL" id="VDK30497.1"/>
    </source>
</evidence>
<keyword evidence="7" id="KW-0472">Membrane</keyword>
<reference evidence="11" key="1">
    <citation type="submission" date="2016-06" db="UniProtKB">
        <authorList>
            <consortium name="WormBaseParasite"/>
        </authorList>
    </citation>
    <scope>IDENTIFICATION</scope>
</reference>
<accession>A0A183CYR3</accession>
<dbReference type="InterPro" id="IPR057475">
    <property type="entry name" value="CUT_C"/>
</dbReference>
<dbReference type="OrthoDB" id="6139674at2759"/>
<dbReference type="GO" id="GO:0042302">
    <property type="term" value="F:structural constituent of cuticle"/>
    <property type="evidence" value="ECO:0007669"/>
    <property type="project" value="UniProtKB-KW"/>
</dbReference>
<evidence type="ECO:0000313" key="10">
    <source>
        <dbReference type="Proteomes" id="UP000271098"/>
    </source>
</evidence>
<protein>
    <submittedName>
        <fullName evidence="11">ZP domain-containing protein</fullName>
    </submittedName>
</protein>
<evidence type="ECO:0000256" key="2">
    <source>
        <dbReference type="ARBA" id="ARBA00022460"/>
    </source>
</evidence>
<dbReference type="Proteomes" id="UP000271098">
    <property type="component" value="Unassembled WGS sequence"/>
</dbReference>
<dbReference type="SMART" id="SM00241">
    <property type="entry name" value="ZP"/>
    <property type="match status" value="1"/>
</dbReference>
<keyword evidence="5" id="KW-0732">Signal</keyword>
<name>A0A183CYR3_9BILA</name>
<dbReference type="PROSITE" id="PS51034">
    <property type="entry name" value="ZP_2"/>
    <property type="match status" value="1"/>
</dbReference>
<dbReference type="AlphaFoldDB" id="A0A183CYR3"/>
<dbReference type="PANTHER" id="PTHR22907:SF54">
    <property type="entry name" value="GH04558P"/>
    <property type="match status" value="1"/>
</dbReference>
<dbReference type="GO" id="GO:0005886">
    <property type="term" value="C:plasma membrane"/>
    <property type="evidence" value="ECO:0007669"/>
    <property type="project" value="UniProtKB-SubCell"/>
</dbReference>
<comment type="subcellular location">
    <subcellularLocation>
        <location evidence="1">Cell membrane</location>
        <topology evidence="1">Single-pass type I membrane protein</topology>
    </subcellularLocation>
</comment>
<sequence length="249" mass="27875">EPHVTCGKEALYVSVPVESPFRGHVFVRGYYSDQKCHKDFQSFNETSGELLMNISFENCGMRRKRQTNPRGVSISSTLVVSFHPKLITAGDRAYQIKCFYMEEQQMVHSDVKFSPMQATEMEMKLPMPNCGYRVLTNGPAGDPVRTLNVGDIVYHSWECKWESHKEGIYCMLLHSCSADDGHGSTQPVVDSHGCSMDEEIFPQIQYSGDLAAGTLMKAFKFADSPNVFFQCQINLSLAVNHSNGTCSVC</sequence>
<dbReference type="PANTHER" id="PTHR22907">
    <property type="entry name" value="GH04558P"/>
    <property type="match status" value="1"/>
</dbReference>
<keyword evidence="2" id="KW-0193">Cuticle</keyword>
<evidence type="ECO:0000256" key="3">
    <source>
        <dbReference type="ARBA" id="ARBA00022475"/>
    </source>
</evidence>
<evidence type="ECO:0000259" key="8">
    <source>
        <dbReference type="PROSITE" id="PS51034"/>
    </source>
</evidence>
<dbReference type="WBParaSite" id="GPUH_0000160801-mRNA-1">
    <property type="protein sequence ID" value="GPUH_0000160801-mRNA-1"/>
    <property type="gene ID" value="GPUH_0000160801"/>
</dbReference>
<evidence type="ECO:0000256" key="4">
    <source>
        <dbReference type="ARBA" id="ARBA00022692"/>
    </source>
</evidence>
<feature type="domain" description="ZP" evidence="8">
    <location>
        <begin position="5"/>
        <end position="249"/>
    </location>
</feature>
<evidence type="ECO:0000256" key="7">
    <source>
        <dbReference type="ARBA" id="ARBA00023136"/>
    </source>
</evidence>
<dbReference type="InterPro" id="IPR056953">
    <property type="entry name" value="CUT_N"/>
</dbReference>
<proteinExistence type="predicted"/>
<evidence type="ECO:0000256" key="5">
    <source>
        <dbReference type="ARBA" id="ARBA00022729"/>
    </source>
</evidence>
<keyword evidence="6" id="KW-1133">Transmembrane helix</keyword>
<organism evidence="11">
    <name type="scientific">Gongylonema pulchrum</name>
    <dbReference type="NCBI Taxonomy" id="637853"/>
    <lineage>
        <taxon>Eukaryota</taxon>
        <taxon>Metazoa</taxon>
        <taxon>Ecdysozoa</taxon>
        <taxon>Nematoda</taxon>
        <taxon>Chromadorea</taxon>
        <taxon>Rhabditida</taxon>
        <taxon>Spirurina</taxon>
        <taxon>Spiruromorpha</taxon>
        <taxon>Spiruroidea</taxon>
        <taxon>Gongylonematidae</taxon>
        <taxon>Gongylonema</taxon>
    </lineage>
</organism>
<dbReference type="EMBL" id="UYRT01002019">
    <property type="protein sequence ID" value="VDK30497.1"/>
    <property type="molecule type" value="Genomic_DNA"/>
</dbReference>
<dbReference type="Pfam" id="PF25301">
    <property type="entry name" value="CUT_C"/>
    <property type="match status" value="1"/>
</dbReference>
<keyword evidence="10" id="KW-1185">Reference proteome</keyword>
<dbReference type="InterPro" id="IPR051962">
    <property type="entry name" value="Cuticlin"/>
</dbReference>
<evidence type="ECO:0000256" key="6">
    <source>
        <dbReference type="ARBA" id="ARBA00022989"/>
    </source>
</evidence>
<dbReference type="Pfam" id="PF25057">
    <property type="entry name" value="CUT_N"/>
    <property type="match status" value="1"/>
</dbReference>
<keyword evidence="4" id="KW-0812">Transmembrane</keyword>
<reference evidence="9 10" key="2">
    <citation type="submission" date="2018-11" db="EMBL/GenBank/DDBJ databases">
        <authorList>
            <consortium name="Pathogen Informatics"/>
        </authorList>
    </citation>
    <scope>NUCLEOTIDE SEQUENCE [LARGE SCALE GENOMIC DNA]</scope>
</reference>
<gene>
    <name evidence="9" type="ORF">GPUH_LOCUS1604</name>
</gene>
<keyword evidence="3" id="KW-1003">Cell membrane</keyword>
<evidence type="ECO:0000256" key="1">
    <source>
        <dbReference type="ARBA" id="ARBA00004251"/>
    </source>
</evidence>